<feature type="region of interest" description="Disordered" evidence="1">
    <location>
        <begin position="296"/>
        <end position="432"/>
    </location>
</feature>
<comment type="caution">
    <text evidence="3">The sequence shown here is derived from an EMBL/GenBank/DDBJ whole genome shotgun (WGS) entry which is preliminary data.</text>
</comment>
<name>A0A9D1QC96_9BACT</name>
<organism evidence="3 4">
    <name type="scientific">Candidatus Rikenella faecigallinarum</name>
    <dbReference type="NCBI Taxonomy" id="2838745"/>
    <lineage>
        <taxon>Bacteria</taxon>
        <taxon>Pseudomonadati</taxon>
        <taxon>Bacteroidota</taxon>
        <taxon>Bacteroidia</taxon>
        <taxon>Bacteroidales</taxon>
        <taxon>Rikenellaceae</taxon>
        <taxon>Rikenella</taxon>
    </lineage>
</organism>
<feature type="compositionally biased region" description="Low complexity" evidence="1">
    <location>
        <begin position="82"/>
        <end position="95"/>
    </location>
</feature>
<evidence type="ECO:0000313" key="3">
    <source>
        <dbReference type="EMBL" id="HIW10448.1"/>
    </source>
</evidence>
<feature type="compositionally biased region" description="Low complexity" evidence="1">
    <location>
        <begin position="49"/>
        <end position="71"/>
    </location>
</feature>
<proteinExistence type="predicted"/>
<feature type="chain" id="PRO_5038517080" evidence="2">
    <location>
        <begin position="20"/>
        <end position="432"/>
    </location>
</feature>
<feature type="region of interest" description="Disordered" evidence="1">
    <location>
        <begin position="49"/>
        <end position="100"/>
    </location>
</feature>
<sequence length="432" mass="47430">MKRILIMMMFAGLTVGAVAQQTRYVDDLYQGSTRKSKAAAQAKEEAAQATVTRQTTTTTTTRSVTQTQSATGSQMPVTWTPTRGAAEASTAGTTAQSDNEELVTSYDAALERRLEAYKNYREMDDSYWTLMESYHKMLSRKYDPELYNVITFGNEMWVEPRYISAMFDGSDPAAGVQNMELFPAAAKETESHVTINLTLAPSWYWDDPWDYWWYNRWRYGWYGGYYGWGPYWGWSWGWHGGWYAGWGPGWWGGWYPGWGPGWGPVYPPIWGGPYYNPRPVIWGNSRPGWGPALGYRPGAPGGSTGRPTYTGGFRRNENGTGVAINNGGTTVNRRPGAGIRPGSTGNQYNPGASTRPTITGGTTGTATRPSVDRSYRRQTTTTPQRQTTTRTEAPRRTTTPSYSAPSSIGGGFGGGGSVGGRGSAGGGGGFRR</sequence>
<gene>
    <name evidence="3" type="ORF">H9888_03000</name>
</gene>
<reference evidence="3" key="1">
    <citation type="journal article" date="2021" name="PeerJ">
        <title>Extensive microbial diversity within the chicken gut microbiome revealed by metagenomics and culture.</title>
        <authorList>
            <person name="Gilroy R."/>
            <person name="Ravi A."/>
            <person name="Getino M."/>
            <person name="Pursley I."/>
            <person name="Horton D.L."/>
            <person name="Alikhan N.F."/>
            <person name="Baker D."/>
            <person name="Gharbi K."/>
            <person name="Hall N."/>
            <person name="Watson M."/>
            <person name="Adriaenssens E.M."/>
            <person name="Foster-Nyarko E."/>
            <person name="Jarju S."/>
            <person name="Secka A."/>
            <person name="Antonio M."/>
            <person name="Oren A."/>
            <person name="Chaudhuri R.R."/>
            <person name="La Ragione R."/>
            <person name="Hildebrand F."/>
            <person name="Pallen M.J."/>
        </authorList>
    </citation>
    <scope>NUCLEOTIDE SEQUENCE</scope>
    <source>
        <strain evidence="3">ChiBcec15-1070</strain>
    </source>
</reference>
<accession>A0A9D1QC96</accession>
<feature type="compositionally biased region" description="Polar residues" evidence="1">
    <location>
        <begin position="72"/>
        <end position="81"/>
    </location>
</feature>
<reference evidence="3" key="2">
    <citation type="submission" date="2021-04" db="EMBL/GenBank/DDBJ databases">
        <authorList>
            <person name="Gilroy R."/>
        </authorList>
    </citation>
    <scope>NUCLEOTIDE SEQUENCE</scope>
    <source>
        <strain evidence="3">ChiBcec15-1070</strain>
    </source>
</reference>
<evidence type="ECO:0000313" key="4">
    <source>
        <dbReference type="Proteomes" id="UP000823926"/>
    </source>
</evidence>
<dbReference type="AlphaFoldDB" id="A0A9D1QC96"/>
<feature type="compositionally biased region" description="Low complexity" evidence="1">
    <location>
        <begin position="377"/>
        <end position="400"/>
    </location>
</feature>
<dbReference type="EMBL" id="DXHL01000018">
    <property type="protein sequence ID" value="HIW10448.1"/>
    <property type="molecule type" value="Genomic_DNA"/>
</dbReference>
<protein>
    <submittedName>
        <fullName evidence="3">Uncharacterized protein</fullName>
    </submittedName>
</protein>
<dbReference type="Proteomes" id="UP000823926">
    <property type="component" value="Unassembled WGS sequence"/>
</dbReference>
<keyword evidence="2" id="KW-0732">Signal</keyword>
<feature type="compositionally biased region" description="Gly residues" evidence="1">
    <location>
        <begin position="408"/>
        <end position="432"/>
    </location>
</feature>
<feature type="compositionally biased region" description="Low complexity" evidence="1">
    <location>
        <begin position="352"/>
        <end position="369"/>
    </location>
</feature>
<evidence type="ECO:0000256" key="1">
    <source>
        <dbReference type="SAM" id="MobiDB-lite"/>
    </source>
</evidence>
<evidence type="ECO:0000256" key="2">
    <source>
        <dbReference type="SAM" id="SignalP"/>
    </source>
</evidence>
<feature type="signal peptide" evidence="2">
    <location>
        <begin position="1"/>
        <end position="19"/>
    </location>
</feature>